<proteinExistence type="inferred from homology"/>
<gene>
    <name evidence="3" type="ORF">GCM10023313_14000</name>
</gene>
<reference evidence="4" key="1">
    <citation type="journal article" date="2019" name="Int. J. Syst. Evol. Microbiol.">
        <title>The Global Catalogue of Microorganisms (GCM) 10K type strain sequencing project: providing services to taxonomists for standard genome sequencing and annotation.</title>
        <authorList>
            <consortium name="The Broad Institute Genomics Platform"/>
            <consortium name="The Broad Institute Genome Sequencing Center for Infectious Disease"/>
            <person name="Wu L."/>
            <person name="Ma J."/>
        </authorList>
    </citation>
    <scope>NUCLEOTIDE SEQUENCE [LARGE SCALE GENOMIC DNA]</scope>
    <source>
        <strain evidence="4">JCM 18283</strain>
    </source>
</reference>
<evidence type="ECO:0008006" key="5">
    <source>
        <dbReference type="Google" id="ProtNLM"/>
    </source>
</evidence>
<keyword evidence="4" id="KW-1185">Reference proteome</keyword>
<protein>
    <recommendedName>
        <fullName evidence="5">Acyltransferase</fullName>
    </recommendedName>
</protein>
<dbReference type="RefSeq" id="WP_345330281.1">
    <property type="nucleotide sequence ID" value="NZ_BAABJI010000002.1"/>
</dbReference>
<comment type="caution">
    <text evidence="3">The sequence shown here is derived from an EMBL/GenBank/DDBJ whole genome shotgun (WGS) entry which is preliminary data.</text>
</comment>
<sequence>MLKFAIAICSVLPRGLLVFIYDAIRPFSQKIFIGIRYCIVKSLCASAGTKIIVGTNVTFKNWNSIVIGSNVSIHDSCYIEGYGGIIIGSDVSIAHHCSLLSSSHTWDNHDLAIRLNPVQKRPLKINSNVWLGCGVRVLGGVTVNDNVIIGAGGVVTKSLAANGIYVGNPIKYYKQVYPQHAGVEQQVSAYE</sequence>
<organism evidence="3 4">
    <name type="scientific">Mucilaginibacter defluvii</name>
    <dbReference type="NCBI Taxonomy" id="1196019"/>
    <lineage>
        <taxon>Bacteria</taxon>
        <taxon>Pseudomonadati</taxon>
        <taxon>Bacteroidota</taxon>
        <taxon>Sphingobacteriia</taxon>
        <taxon>Sphingobacteriales</taxon>
        <taxon>Sphingobacteriaceae</taxon>
        <taxon>Mucilaginibacter</taxon>
    </lineage>
</organism>
<dbReference type="Proteomes" id="UP001501436">
    <property type="component" value="Unassembled WGS sequence"/>
</dbReference>
<accession>A0ABP9FSY2</accession>
<dbReference type="InterPro" id="IPR001451">
    <property type="entry name" value="Hexapep"/>
</dbReference>
<comment type="similarity">
    <text evidence="1">Belongs to the transferase hexapeptide repeat family.</text>
</comment>
<name>A0ABP9FSY2_9SPHI</name>
<dbReference type="PANTHER" id="PTHR23416">
    <property type="entry name" value="SIALIC ACID SYNTHASE-RELATED"/>
    <property type="match status" value="1"/>
</dbReference>
<evidence type="ECO:0000313" key="3">
    <source>
        <dbReference type="EMBL" id="GAA4912156.1"/>
    </source>
</evidence>
<evidence type="ECO:0000256" key="1">
    <source>
        <dbReference type="ARBA" id="ARBA00007274"/>
    </source>
</evidence>
<evidence type="ECO:0000313" key="4">
    <source>
        <dbReference type="Proteomes" id="UP001501436"/>
    </source>
</evidence>
<dbReference type="SUPFAM" id="SSF51161">
    <property type="entry name" value="Trimeric LpxA-like enzymes"/>
    <property type="match status" value="1"/>
</dbReference>
<dbReference type="Pfam" id="PF00132">
    <property type="entry name" value="Hexapep"/>
    <property type="match status" value="1"/>
</dbReference>
<keyword evidence="2" id="KW-0808">Transferase</keyword>
<dbReference type="EMBL" id="BAABJI010000002">
    <property type="protein sequence ID" value="GAA4912156.1"/>
    <property type="molecule type" value="Genomic_DNA"/>
</dbReference>
<dbReference type="InterPro" id="IPR011004">
    <property type="entry name" value="Trimer_LpxA-like_sf"/>
</dbReference>
<dbReference type="Gene3D" id="2.160.10.10">
    <property type="entry name" value="Hexapeptide repeat proteins"/>
    <property type="match status" value="1"/>
</dbReference>
<dbReference type="PANTHER" id="PTHR23416:SF23">
    <property type="entry name" value="ACETYLTRANSFERASE C18B11.09C-RELATED"/>
    <property type="match status" value="1"/>
</dbReference>
<dbReference type="CDD" id="cd04647">
    <property type="entry name" value="LbH_MAT_like"/>
    <property type="match status" value="1"/>
</dbReference>
<dbReference type="InterPro" id="IPR051159">
    <property type="entry name" value="Hexapeptide_acetyltransf"/>
</dbReference>
<evidence type="ECO:0000256" key="2">
    <source>
        <dbReference type="ARBA" id="ARBA00022679"/>
    </source>
</evidence>